<proteinExistence type="predicted"/>
<gene>
    <name evidence="3" type="ORF">Clacol_000015</name>
</gene>
<feature type="compositionally biased region" description="Low complexity" evidence="2">
    <location>
        <begin position="360"/>
        <end position="371"/>
    </location>
</feature>
<keyword evidence="1" id="KW-0175">Coiled coil</keyword>
<feature type="coiled-coil region" evidence="1">
    <location>
        <begin position="85"/>
        <end position="112"/>
    </location>
</feature>
<feature type="region of interest" description="Disordered" evidence="2">
    <location>
        <begin position="217"/>
        <end position="316"/>
    </location>
</feature>
<feature type="compositionally biased region" description="Polar residues" evidence="2">
    <location>
        <begin position="254"/>
        <end position="266"/>
    </location>
</feature>
<sequence length="464" mass="49538">MTTIQYPPTIVASPGTPANEWAEQTTNVVTTVTSTVHDDGHDHNTSVGSGKIVTSSEEYEYAPETRRIPGSFPGIMTDEDTERLKEGAKEALTTAQQTAQEAYQKAEQAAREYLPVAQQTVNETAQTAYQNVEQAARQYLPTSFIGRLEQVGILGANNVDHNNLPTDTRPTPYTSMPTDEIGPFQPTHGGVGTLPGLPTEEGVAKLPDERIEEMRQELPTREIQTGPTPGGVGSLPGTNSEISVAKLPEERAQEQQATSSQNQGDQLQRLRDELPSKEMNTGPTHGGVGTLPGSRSESGVAILPEERNTETKEPVVKSGVVAGAAVPLTGKVEDTFGRPSDNAHPGKTGVEKQQNFVSLTETSPPKTSTTTDHQRDNDASALFGQAKSGTGDGLHHNAKPTEIGVVDLDKKNPSNVKSNIDSTQDTHGKVSLTTKMKANAKIIGGKIVRDKDLVDEGKSLKSGN</sequence>
<feature type="compositionally biased region" description="Basic and acidic residues" evidence="2">
    <location>
        <begin position="304"/>
        <end position="315"/>
    </location>
</feature>
<keyword evidence="4" id="KW-1185">Reference proteome</keyword>
<accession>A0AAV4ZYB2</accession>
<feature type="region of interest" description="Disordered" evidence="2">
    <location>
        <begin position="331"/>
        <end position="399"/>
    </location>
</feature>
<organism evidence="3 4">
    <name type="scientific">Clathrus columnatus</name>
    <dbReference type="NCBI Taxonomy" id="1419009"/>
    <lineage>
        <taxon>Eukaryota</taxon>
        <taxon>Fungi</taxon>
        <taxon>Dikarya</taxon>
        <taxon>Basidiomycota</taxon>
        <taxon>Agaricomycotina</taxon>
        <taxon>Agaricomycetes</taxon>
        <taxon>Phallomycetidae</taxon>
        <taxon>Phallales</taxon>
        <taxon>Clathraceae</taxon>
        <taxon>Clathrus</taxon>
    </lineage>
</organism>
<dbReference type="AlphaFoldDB" id="A0AAV4ZYB2"/>
<dbReference type="EMBL" id="BPWL01000001">
    <property type="protein sequence ID" value="GJJ05828.1"/>
    <property type="molecule type" value="Genomic_DNA"/>
</dbReference>
<dbReference type="Proteomes" id="UP001050691">
    <property type="component" value="Unassembled WGS sequence"/>
</dbReference>
<evidence type="ECO:0000256" key="2">
    <source>
        <dbReference type="SAM" id="MobiDB-lite"/>
    </source>
</evidence>
<evidence type="ECO:0000256" key="1">
    <source>
        <dbReference type="SAM" id="Coils"/>
    </source>
</evidence>
<protein>
    <submittedName>
        <fullName evidence="3">Uncharacterized protein</fullName>
    </submittedName>
</protein>
<name>A0AAV4ZYB2_9AGAM</name>
<evidence type="ECO:0000313" key="3">
    <source>
        <dbReference type="EMBL" id="GJJ05828.1"/>
    </source>
</evidence>
<comment type="caution">
    <text evidence="3">The sequence shown here is derived from an EMBL/GenBank/DDBJ whole genome shotgun (WGS) entry which is preliminary data.</text>
</comment>
<reference evidence="3" key="1">
    <citation type="submission" date="2021-10" db="EMBL/GenBank/DDBJ databases">
        <title>De novo Genome Assembly of Clathrus columnatus (Basidiomycota, Fungi) Using Illumina and Nanopore Sequence Data.</title>
        <authorList>
            <person name="Ogiso-Tanaka E."/>
            <person name="Itagaki H."/>
            <person name="Hosoya T."/>
            <person name="Hosaka K."/>
        </authorList>
    </citation>
    <scope>NUCLEOTIDE SEQUENCE</scope>
    <source>
        <strain evidence="3">MO-923</strain>
    </source>
</reference>
<evidence type="ECO:0000313" key="4">
    <source>
        <dbReference type="Proteomes" id="UP001050691"/>
    </source>
</evidence>